<dbReference type="GO" id="GO:0071949">
    <property type="term" value="F:FAD binding"/>
    <property type="evidence" value="ECO:0007669"/>
    <property type="project" value="TreeGrafter"/>
</dbReference>
<dbReference type="EMBL" id="QUTH01004540">
    <property type="protein sequence ID" value="RHZ13335.1"/>
    <property type="molecule type" value="Genomic_DNA"/>
</dbReference>
<keyword evidence="2 5" id="KW-0285">Flavoprotein</keyword>
<reference evidence="7 8" key="1">
    <citation type="submission" date="2018-08" db="EMBL/GenBank/DDBJ databases">
        <title>Aphanomyces genome sequencing and annotation.</title>
        <authorList>
            <person name="Minardi D."/>
            <person name="Oidtmann B."/>
            <person name="Van Der Giezen M."/>
            <person name="Studholme D.J."/>
        </authorList>
    </citation>
    <scope>NUCLEOTIDE SEQUENCE [LARGE SCALE GENOMIC DNA]</scope>
    <source>
        <strain evidence="7 8">Da</strain>
    </source>
</reference>
<dbReference type="Pfam" id="PF00970">
    <property type="entry name" value="FAD_binding_6"/>
    <property type="match status" value="1"/>
</dbReference>
<dbReference type="InterPro" id="IPR001433">
    <property type="entry name" value="OxRdtase_FAD/NAD-bd"/>
</dbReference>
<dbReference type="Gene3D" id="3.40.50.80">
    <property type="entry name" value="Nucleotide-binding domain of ferredoxin-NADP reductase (FNR) module"/>
    <property type="match status" value="1"/>
</dbReference>
<dbReference type="InterPro" id="IPR017938">
    <property type="entry name" value="Riboflavin_synthase-like_b-brl"/>
</dbReference>
<dbReference type="Gene3D" id="2.40.30.10">
    <property type="entry name" value="Translation factors"/>
    <property type="match status" value="1"/>
</dbReference>
<feature type="binding site" evidence="5">
    <location>
        <position position="213"/>
    </location>
    <ligand>
        <name>FAD</name>
        <dbReference type="ChEBI" id="CHEBI:57692"/>
    </ligand>
</feature>
<dbReference type="InterPro" id="IPR017927">
    <property type="entry name" value="FAD-bd_FR_type"/>
</dbReference>
<accession>A0A418EHN3</accession>
<gene>
    <name evidence="7" type="ORF">DYB37_009351</name>
</gene>
<evidence type="ECO:0000313" key="7">
    <source>
        <dbReference type="EMBL" id="RHZ13335.1"/>
    </source>
</evidence>
<name>A0A418EHN3_APHAT</name>
<dbReference type="PANTHER" id="PTHR19370">
    <property type="entry name" value="NADH-CYTOCHROME B5 REDUCTASE"/>
    <property type="match status" value="1"/>
</dbReference>
<feature type="binding site" evidence="5">
    <location>
        <position position="215"/>
    </location>
    <ligand>
        <name>FAD</name>
        <dbReference type="ChEBI" id="CHEBI:57692"/>
    </ligand>
</feature>
<protein>
    <recommendedName>
        <fullName evidence="6">FAD-binding FR-type domain-containing protein</fullName>
    </recommendedName>
</protein>
<dbReference type="PROSITE" id="PS51384">
    <property type="entry name" value="FAD_FR"/>
    <property type="match status" value="1"/>
</dbReference>
<feature type="binding site" evidence="5">
    <location>
        <position position="230"/>
    </location>
    <ligand>
        <name>FAD</name>
        <dbReference type="ChEBI" id="CHEBI:57692"/>
    </ligand>
</feature>
<dbReference type="SUPFAM" id="SSF52343">
    <property type="entry name" value="Ferredoxin reductase-like, C-terminal NADP-linked domain"/>
    <property type="match status" value="1"/>
</dbReference>
<sequence>MDIQTDAASIVRYFHYDHKIVAKSILNIFKRHMKATPPSSLLHQLAADLELVRQDVVPLLQYAIVDRGLAMEPHVYLSWLQTAPMESAAPVLLQCLPSIFQNRLDHDESTEIVRTGVRQCFRQGRVALGLALSNAAKSYYEEHSEKDTDIGLTWVTSALEAIRTDVTATDVATADESAIVALYLHPRVSTEGLTLPGQHVKLRVAIRGTFYERAYTPISAIHQKHTVDILIKIYPDGIVTSHLAALPVGSLVDMLGPQGSFGYSGVGTISLSPSVAARPVNDIAMVAAGSGITPMLTLINAVMRGSVFDKTKLTLIYCNRSPAHVIAKSTLAPLHNMFPGRFRWLNVLSTDGGEKKEADDEDVKPFVVGSRLTRAMLEANLPPPSDQVCVVFCGPPSFDEFVGVELRALGYPWVHQF</sequence>
<dbReference type="Pfam" id="PF00175">
    <property type="entry name" value="NAD_binding_1"/>
    <property type="match status" value="1"/>
</dbReference>
<proteinExistence type="predicted"/>
<feature type="domain" description="FAD-binding FR-type" evidence="6">
    <location>
        <begin position="152"/>
        <end position="264"/>
    </location>
</feature>
<evidence type="ECO:0000256" key="1">
    <source>
        <dbReference type="ARBA" id="ARBA00001974"/>
    </source>
</evidence>
<organism evidence="7 8">
    <name type="scientific">Aphanomyces astaci</name>
    <name type="common">Crayfish plague agent</name>
    <dbReference type="NCBI Taxonomy" id="112090"/>
    <lineage>
        <taxon>Eukaryota</taxon>
        <taxon>Sar</taxon>
        <taxon>Stramenopiles</taxon>
        <taxon>Oomycota</taxon>
        <taxon>Saprolegniomycetes</taxon>
        <taxon>Saprolegniales</taxon>
        <taxon>Verrucalvaceae</taxon>
        <taxon>Aphanomyces</taxon>
    </lineage>
</organism>
<feature type="binding site" evidence="5">
    <location>
        <position position="232"/>
    </location>
    <ligand>
        <name>FAD</name>
        <dbReference type="ChEBI" id="CHEBI:57692"/>
    </ligand>
</feature>
<feature type="binding site" evidence="5">
    <location>
        <position position="239"/>
    </location>
    <ligand>
        <name>FAD</name>
        <dbReference type="ChEBI" id="CHEBI:57692"/>
    </ligand>
</feature>
<dbReference type="CDD" id="cd06183">
    <property type="entry name" value="cyt_b5_reduct_like"/>
    <property type="match status" value="1"/>
</dbReference>
<dbReference type="VEuPathDB" id="FungiDB:H257_09271"/>
<evidence type="ECO:0000256" key="4">
    <source>
        <dbReference type="ARBA" id="ARBA00023002"/>
    </source>
</evidence>
<dbReference type="InterPro" id="IPR039261">
    <property type="entry name" value="FNR_nucleotide-bd"/>
</dbReference>
<evidence type="ECO:0000256" key="5">
    <source>
        <dbReference type="PIRSR" id="PIRSR601834-1"/>
    </source>
</evidence>
<evidence type="ECO:0000313" key="8">
    <source>
        <dbReference type="Proteomes" id="UP000285430"/>
    </source>
</evidence>
<comment type="cofactor">
    <cofactor evidence="1 5">
        <name>FAD</name>
        <dbReference type="ChEBI" id="CHEBI:57692"/>
    </cofactor>
</comment>
<dbReference type="InterPro" id="IPR008333">
    <property type="entry name" value="Cbr1-like_FAD-bd_dom"/>
</dbReference>
<dbReference type="PANTHER" id="PTHR19370:SF185">
    <property type="entry name" value="NADH-CYTOCHROME B5 REDUCTASE"/>
    <property type="match status" value="1"/>
</dbReference>
<evidence type="ECO:0000259" key="6">
    <source>
        <dbReference type="PROSITE" id="PS51384"/>
    </source>
</evidence>
<keyword evidence="3 5" id="KW-0274">FAD</keyword>
<feature type="binding site" evidence="5">
    <location>
        <position position="293"/>
    </location>
    <ligand>
        <name>FAD</name>
        <dbReference type="ChEBI" id="CHEBI:57692"/>
    </ligand>
</feature>
<dbReference type="SUPFAM" id="SSF63380">
    <property type="entry name" value="Riboflavin synthase domain-like"/>
    <property type="match status" value="1"/>
</dbReference>
<dbReference type="GO" id="GO:0016491">
    <property type="term" value="F:oxidoreductase activity"/>
    <property type="evidence" value="ECO:0007669"/>
    <property type="project" value="UniProtKB-KW"/>
</dbReference>
<keyword evidence="4" id="KW-0560">Oxidoreductase</keyword>
<dbReference type="Proteomes" id="UP000285430">
    <property type="component" value="Unassembled WGS sequence"/>
</dbReference>
<comment type="caution">
    <text evidence="7">The sequence shown here is derived from an EMBL/GenBank/DDBJ whole genome shotgun (WGS) entry which is preliminary data.</text>
</comment>
<evidence type="ECO:0000256" key="3">
    <source>
        <dbReference type="ARBA" id="ARBA00022827"/>
    </source>
</evidence>
<evidence type="ECO:0000256" key="2">
    <source>
        <dbReference type="ARBA" id="ARBA00022630"/>
    </source>
</evidence>
<dbReference type="InterPro" id="IPR001834">
    <property type="entry name" value="CBR-like"/>
</dbReference>
<dbReference type="AlphaFoldDB" id="A0A418EHN3"/>